<dbReference type="PROSITE" id="PS51643">
    <property type="entry name" value="HD_CAS3"/>
    <property type="match status" value="1"/>
</dbReference>
<keyword evidence="9" id="KW-0051">Antiviral defense</keyword>
<dbReference type="CDD" id="cd17930">
    <property type="entry name" value="DEXHc_cas3"/>
    <property type="match status" value="1"/>
</dbReference>
<dbReference type="InterPro" id="IPR006474">
    <property type="entry name" value="Helicase_Cas3_CRISPR-ass_core"/>
</dbReference>
<dbReference type="NCBIfam" id="TIGR01596">
    <property type="entry name" value="cas3_HD"/>
    <property type="match status" value="1"/>
</dbReference>
<dbReference type="GO" id="GO:0005524">
    <property type="term" value="F:ATP binding"/>
    <property type="evidence" value="ECO:0007669"/>
    <property type="project" value="UniProtKB-KW"/>
</dbReference>
<evidence type="ECO:0000256" key="3">
    <source>
        <dbReference type="ARBA" id="ARBA00022722"/>
    </source>
</evidence>
<dbReference type="InterPro" id="IPR054712">
    <property type="entry name" value="Cas3-like_dom"/>
</dbReference>
<keyword evidence="7" id="KW-0347">Helicase</keyword>
<evidence type="ECO:0000259" key="11">
    <source>
        <dbReference type="PROSITE" id="PS51643"/>
    </source>
</evidence>
<dbReference type="GO" id="GO:0004386">
    <property type="term" value="F:helicase activity"/>
    <property type="evidence" value="ECO:0007669"/>
    <property type="project" value="UniProtKB-KW"/>
</dbReference>
<feature type="domain" description="HD Cas3-type" evidence="11">
    <location>
        <begin position="11"/>
        <end position="190"/>
    </location>
</feature>
<evidence type="ECO:0000256" key="8">
    <source>
        <dbReference type="ARBA" id="ARBA00022840"/>
    </source>
</evidence>
<feature type="domain" description="Helicase ATP-binding" evidence="10">
    <location>
        <begin position="248"/>
        <end position="439"/>
    </location>
</feature>
<evidence type="ECO:0000256" key="7">
    <source>
        <dbReference type="ARBA" id="ARBA00022806"/>
    </source>
</evidence>
<dbReference type="Pfam" id="PF18019">
    <property type="entry name" value="Cas3_HD"/>
    <property type="match status" value="1"/>
</dbReference>
<dbReference type="AlphaFoldDB" id="A0A1K2I3G2"/>
<evidence type="ECO:0000256" key="5">
    <source>
        <dbReference type="ARBA" id="ARBA00022741"/>
    </source>
</evidence>
<dbReference type="SUPFAM" id="SSF109604">
    <property type="entry name" value="HD-domain/PDEase-like"/>
    <property type="match status" value="1"/>
</dbReference>
<evidence type="ECO:0000256" key="4">
    <source>
        <dbReference type="ARBA" id="ARBA00022723"/>
    </source>
</evidence>
<dbReference type="RefSeq" id="WP_072346917.1">
    <property type="nucleotide sequence ID" value="NZ_FPKU01000004.1"/>
</dbReference>
<dbReference type="Gene3D" id="1.10.3210.30">
    <property type="match status" value="1"/>
</dbReference>
<dbReference type="GO" id="GO:0046872">
    <property type="term" value="F:metal ion binding"/>
    <property type="evidence" value="ECO:0007669"/>
    <property type="project" value="UniProtKB-KW"/>
</dbReference>
<evidence type="ECO:0000256" key="9">
    <source>
        <dbReference type="ARBA" id="ARBA00023118"/>
    </source>
</evidence>
<dbReference type="InterPro" id="IPR011545">
    <property type="entry name" value="DEAD/DEAH_box_helicase_dom"/>
</dbReference>
<organism evidence="12 13">
    <name type="scientific">Devosia enhydra</name>
    <dbReference type="NCBI Taxonomy" id="665118"/>
    <lineage>
        <taxon>Bacteria</taxon>
        <taxon>Pseudomonadati</taxon>
        <taxon>Pseudomonadota</taxon>
        <taxon>Alphaproteobacteria</taxon>
        <taxon>Hyphomicrobiales</taxon>
        <taxon>Devosiaceae</taxon>
        <taxon>Devosia</taxon>
    </lineage>
</organism>
<name>A0A1K2I3G2_9HYPH</name>
<evidence type="ECO:0000259" key="10">
    <source>
        <dbReference type="PROSITE" id="PS51192"/>
    </source>
</evidence>
<evidence type="ECO:0000256" key="6">
    <source>
        <dbReference type="ARBA" id="ARBA00022801"/>
    </source>
</evidence>
<dbReference type="InterPro" id="IPR027417">
    <property type="entry name" value="P-loop_NTPase"/>
</dbReference>
<dbReference type="SMART" id="SM00487">
    <property type="entry name" value="DEXDc"/>
    <property type="match status" value="1"/>
</dbReference>
<dbReference type="Gene3D" id="3.40.50.300">
    <property type="entry name" value="P-loop containing nucleotide triphosphate hydrolases"/>
    <property type="match status" value="1"/>
</dbReference>
<keyword evidence="5" id="KW-0547">Nucleotide-binding</keyword>
<dbReference type="PROSITE" id="PS51192">
    <property type="entry name" value="HELICASE_ATP_BIND_1"/>
    <property type="match status" value="1"/>
</dbReference>
<keyword evidence="3" id="KW-0540">Nuclease</keyword>
<dbReference type="InterPro" id="IPR038257">
    <property type="entry name" value="CRISPR-assoc_Cas3_HD_sf"/>
</dbReference>
<dbReference type="NCBIfam" id="TIGR01587">
    <property type="entry name" value="cas3_core"/>
    <property type="match status" value="1"/>
</dbReference>
<dbReference type="Pfam" id="PF00270">
    <property type="entry name" value="DEAD"/>
    <property type="match status" value="1"/>
</dbReference>
<dbReference type="GO" id="GO:0051607">
    <property type="term" value="P:defense response to virus"/>
    <property type="evidence" value="ECO:0007669"/>
    <property type="project" value="UniProtKB-KW"/>
</dbReference>
<comment type="similarity">
    <text evidence="1">In the N-terminal section; belongs to the CRISPR-associated nuclease Cas3-HD family.</text>
</comment>
<evidence type="ECO:0000313" key="12">
    <source>
        <dbReference type="EMBL" id="SFZ86881.1"/>
    </source>
</evidence>
<dbReference type="CDD" id="cd09641">
    <property type="entry name" value="Cas3''_I"/>
    <property type="match status" value="1"/>
</dbReference>
<dbReference type="InterPro" id="IPR006483">
    <property type="entry name" value="CRISPR-assoc_Cas3_HD"/>
</dbReference>
<dbReference type="GO" id="GO:0016787">
    <property type="term" value="F:hydrolase activity"/>
    <property type="evidence" value="ECO:0007669"/>
    <property type="project" value="UniProtKB-KW"/>
</dbReference>
<dbReference type="InterPro" id="IPR014001">
    <property type="entry name" value="Helicase_ATP-bd"/>
</dbReference>
<evidence type="ECO:0000256" key="2">
    <source>
        <dbReference type="ARBA" id="ARBA00009046"/>
    </source>
</evidence>
<keyword evidence="6" id="KW-0378">Hydrolase</keyword>
<dbReference type="Proteomes" id="UP000183447">
    <property type="component" value="Unassembled WGS sequence"/>
</dbReference>
<dbReference type="SUPFAM" id="SSF52540">
    <property type="entry name" value="P-loop containing nucleoside triphosphate hydrolases"/>
    <property type="match status" value="1"/>
</dbReference>
<comment type="similarity">
    <text evidence="2">In the central section; belongs to the CRISPR-associated helicase Cas3 family.</text>
</comment>
<dbReference type="OrthoDB" id="9810236at2"/>
<gene>
    <name evidence="12" type="ORF">SAMN02983003_4076</name>
</gene>
<dbReference type="Pfam" id="PF22590">
    <property type="entry name" value="Cas3-like_C_2"/>
    <property type="match status" value="1"/>
</dbReference>
<dbReference type="GO" id="GO:0003676">
    <property type="term" value="F:nucleic acid binding"/>
    <property type="evidence" value="ECO:0007669"/>
    <property type="project" value="InterPro"/>
</dbReference>
<proteinExistence type="inferred from homology"/>
<dbReference type="STRING" id="665118.SAMN02983003_4076"/>
<reference evidence="12 13" key="1">
    <citation type="submission" date="2016-11" db="EMBL/GenBank/DDBJ databases">
        <authorList>
            <person name="Jaros S."/>
            <person name="Januszkiewicz K."/>
            <person name="Wedrychowicz H."/>
        </authorList>
    </citation>
    <scope>NUCLEOTIDE SEQUENCE [LARGE SCALE GENOMIC DNA]</scope>
    <source>
        <strain evidence="12 13">ATCC 23634</strain>
    </source>
</reference>
<evidence type="ECO:0000256" key="1">
    <source>
        <dbReference type="ARBA" id="ARBA00006847"/>
    </source>
</evidence>
<protein>
    <submittedName>
        <fullName evidence="12">CRISPR-associated helicase, Cas3 family</fullName>
    </submittedName>
</protein>
<dbReference type="EMBL" id="FPKU01000004">
    <property type="protein sequence ID" value="SFZ86881.1"/>
    <property type="molecule type" value="Genomic_DNA"/>
</dbReference>
<keyword evidence="4" id="KW-0479">Metal-binding</keyword>
<evidence type="ECO:0000313" key="13">
    <source>
        <dbReference type="Proteomes" id="UP000183447"/>
    </source>
</evidence>
<keyword evidence="8" id="KW-0067">ATP-binding</keyword>
<accession>A0A1K2I3G2</accession>
<sequence>MYFAHTTDAASKSDWEPLPDHLADVADAAGAAAAPLGLEALCRVAGLLHDLGKYNPAFQRRLEGATDPVDHSTAGAALVQQLYAGRESVFAQLIAYGIAGHHAGLPDGSGAGAGTLVDRVGRFESKTLDAVWTSEITLPRQLERPDFCWITSAPNETHEEKKKKQQRFAFQLAMLGRMIFSALVDADFKATEAFYCRIEGRAVDRDWPALSAHRDDLIARLDARLAQLSARGSPVADTRSAILAHVRNRAELAPGLFTLTVPTGGGKTLTSLAFALDHAKIHGQRRIIYAIPFTAIIDQTAGQFRDILGADMVLEHHSALETAGEGAASKADSEFADRGKLRLAMEDWAAPVVVTTTVQLFESLFASRTSSARKLHNIARSVIVLDEAQTLPRPLLLPTLRAIEVLARDYGCTIVLCTATQPALDERHLTDGLPLEGRELAPDPIALSRQLRRVTLRQAGPLPDAELVEELAMVPQGLVIVNSRKHAMALFDAARAEGLNGLHHLSTRMCAAHRKPLLDTIRARLADGAPCRVISTSLIEAGVDVDFPRVWRAEAGLDQVAQAAGRCNREGCRPLEESIVTLFEAPDNAPPREITQLSAARKRMQDKYDDLFSPDAMTDYFREVYWQLGPERLDRGAVDGQSILGKFVLDAGRADFSYRSAAENFRMIESGMVPVIIPLDDAARRAIAELAVEAISSGRLARALQTYTVQVPPKARQRLIMAGRVRFEAPHLRADQFAVLTDMSLYRPETGLVWEDAEYLGTEALLQV</sequence>
<keyword evidence="13" id="KW-1185">Reference proteome</keyword>
<dbReference type="GO" id="GO:0004518">
    <property type="term" value="F:nuclease activity"/>
    <property type="evidence" value="ECO:0007669"/>
    <property type="project" value="UniProtKB-KW"/>
</dbReference>